<evidence type="ECO:0000256" key="1">
    <source>
        <dbReference type="SAM" id="Coils"/>
    </source>
</evidence>
<accession>A0AAW1L900</accession>
<organism evidence="2 3">
    <name type="scientific">Popillia japonica</name>
    <name type="common">Japanese beetle</name>
    <dbReference type="NCBI Taxonomy" id="7064"/>
    <lineage>
        <taxon>Eukaryota</taxon>
        <taxon>Metazoa</taxon>
        <taxon>Ecdysozoa</taxon>
        <taxon>Arthropoda</taxon>
        <taxon>Hexapoda</taxon>
        <taxon>Insecta</taxon>
        <taxon>Pterygota</taxon>
        <taxon>Neoptera</taxon>
        <taxon>Endopterygota</taxon>
        <taxon>Coleoptera</taxon>
        <taxon>Polyphaga</taxon>
        <taxon>Scarabaeiformia</taxon>
        <taxon>Scarabaeidae</taxon>
        <taxon>Rutelinae</taxon>
        <taxon>Popillia</taxon>
    </lineage>
</organism>
<evidence type="ECO:0000313" key="2">
    <source>
        <dbReference type="EMBL" id="KAK9730339.1"/>
    </source>
</evidence>
<keyword evidence="1" id="KW-0175">Coiled coil</keyword>
<feature type="coiled-coil region" evidence="1">
    <location>
        <begin position="142"/>
        <end position="185"/>
    </location>
</feature>
<name>A0AAW1L900_POPJA</name>
<sequence>MNYEGIKKNLKKKYAANKFEIYKTGGGEAATVEYTSFELKLISILSINIKGLMCNVDSDTFITNTETEEPQYYRDENRNTVIFSEVAMSTNANIQDHNKINMELNTVDMSELELDQVPLENNIAGSIEAEVPIVKADGRSELLRQQLIIADKESKIKDLEIEIKERQLEHMEKEHKLKIKILEQEYNI</sequence>
<reference evidence="2 3" key="1">
    <citation type="journal article" date="2024" name="BMC Genomics">
        <title>De novo assembly and annotation of Popillia japonica's genome with initial clues to its potential as an invasive pest.</title>
        <authorList>
            <person name="Cucini C."/>
            <person name="Boschi S."/>
            <person name="Funari R."/>
            <person name="Cardaioli E."/>
            <person name="Iannotti N."/>
            <person name="Marturano G."/>
            <person name="Paoli F."/>
            <person name="Bruttini M."/>
            <person name="Carapelli A."/>
            <person name="Frati F."/>
            <person name="Nardi F."/>
        </authorList>
    </citation>
    <scope>NUCLEOTIDE SEQUENCE [LARGE SCALE GENOMIC DNA]</scope>
    <source>
        <strain evidence="2">DMR45628</strain>
    </source>
</reference>
<dbReference type="Proteomes" id="UP001458880">
    <property type="component" value="Unassembled WGS sequence"/>
</dbReference>
<gene>
    <name evidence="2" type="ORF">QE152_g15240</name>
</gene>
<dbReference type="AlphaFoldDB" id="A0AAW1L900"/>
<keyword evidence="3" id="KW-1185">Reference proteome</keyword>
<comment type="caution">
    <text evidence="2">The sequence shown here is derived from an EMBL/GenBank/DDBJ whole genome shotgun (WGS) entry which is preliminary data.</text>
</comment>
<dbReference type="EMBL" id="JASPKY010000148">
    <property type="protein sequence ID" value="KAK9730339.1"/>
    <property type="molecule type" value="Genomic_DNA"/>
</dbReference>
<proteinExistence type="predicted"/>
<evidence type="ECO:0000313" key="3">
    <source>
        <dbReference type="Proteomes" id="UP001458880"/>
    </source>
</evidence>
<protein>
    <submittedName>
        <fullName evidence="2">Uncharacterized protein</fullName>
    </submittedName>
</protein>